<organism evidence="6 8">
    <name type="scientific">Desulfotignum phosphitoxidans DSM 13687</name>
    <dbReference type="NCBI Taxonomy" id="1286635"/>
    <lineage>
        <taxon>Bacteria</taxon>
        <taxon>Pseudomonadati</taxon>
        <taxon>Thermodesulfobacteriota</taxon>
        <taxon>Desulfobacteria</taxon>
        <taxon>Desulfobacterales</taxon>
        <taxon>Desulfobacteraceae</taxon>
        <taxon>Desulfotignum</taxon>
    </lineage>
</organism>
<accession>S0FZ81</accession>
<protein>
    <submittedName>
        <fullName evidence="6">Transcriptional regulator</fullName>
    </submittedName>
</protein>
<dbReference type="EMBL" id="APJX01000003">
    <property type="protein sequence ID" value="EMS80212.1"/>
    <property type="molecule type" value="Genomic_DNA"/>
</dbReference>
<dbReference type="InterPro" id="IPR002052">
    <property type="entry name" value="DNA_methylase_N6_adenine_CS"/>
</dbReference>
<dbReference type="InterPro" id="IPR002941">
    <property type="entry name" value="DNA_methylase_N4/N6"/>
</dbReference>
<comment type="similarity">
    <text evidence="1">Belongs to the N(4)/N(6)-methyltransferase family.</text>
</comment>
<gene>
    <name evidence="7" type="ORF">Dpo_3c03560</name>
    <name evidence="6" type="ORF">Dpo_8c01960</name>
</gene>
<dbReference type="Pfam" id="PF01555">
    <property type="entry name" value="N6_N4_Mtase"/>
    <property type="match status" value="1"/>
</dbReference>
<evidence type="ECO:0000259" key="4">
    <source>
        <dbReference type="Pfam" id="PF01555"/>
    </source>
</evidence>
<dbReference type="GO" id="GO:0032259">
    <property type="term" value="P:methylation"/>
    <property type="evidence" value="ECO:0007669"/>
    <property type="project" value="UniProtKB-KW"/>
</dbReference>
<dbReference type="Pfam" id="PF02195">
    <property type="entry name" value="ParB_N"/>
    <property type="match status" value="1"/>
</dbReference>
<dbReference type="AlphaFoldDB" id="S0FZ81"/>
<sequence length="478" mass="55130">MSGMKEGVVKIPISEIYLDESIYPRETIDHRRIAVFEENLRDGFEFDPIEVQVWPDPENPAKVRYRILDGRHRWGAYKKTGATHIEVVIITLDQMEPILYAAQMAIGPKQLTEAETRNTARRAFQSDPRLTSSEIGQAIGRSRQAVDKYIADLRATAIFDLELKIFRLHQLGIPQDRIARRVGLGQQRISRYLRLLPQIAKGVNTDLSKGFTVPQVAQKHGWPESLVWSQALVKADDFDRFKALQWGIRTWDVWNFMECDPRFGDDWPGRIPAQLVAHILYFFSEPGDLVLDPMAGGGVCADTCLAMGRRCWSLDMDDRPETRPEIEPWFWDPEQEWDTRPFFNTREKPALIICDPPYFDKKADAYAEKSISGLSKTEYLAFLERFLRFLKQISRKNARLAFINADWRDFQNCPAKKEDQGQAILLTDYYEMFKNTGWTLTHLIQAPMSSERFNGGVVAAMQKKKILGVTSRYVMVLK</sequence>
<evidence type="ECO:0000313" key="7">
    <source>
        <dbReference type="EMBL" id="EMS80212.1"/>
    </source>
</evidence>
<dbReference type="EMBL" id="APJX01000008">
    <property type="protein sequence ID" value="EMS78529.1"/>
    <property type="molecule type" value="Genomic_DNA"/>
</dbReference>
<dbReference type="SUPFAM" id="SSF110849">
    <property type="entry name" value="ParB/Sulfiredoxin"/>
    <property type="match status" value="1"/>
</dbReference>
<dbReference type="SUPFAM" id="SSF53335">
    <property type="entry name" value="S-adenosyl-L-methionine-dependent methyltransferases"/>
    <property type="match status" value="2"/>
</dbReference>
<dbReference type="PROSITE" id="PS00092">
    <property type="entry name" value="N6_MTASE"/>
    <property type="match status" value="1"/>
</dbReference>
<evidence type="ECO:0000313" key="8">
    <source>
        <dbReference type="Proteomes" id="UP000014216"/>
    </source>
</evidence>
<dbReference type="GO" id="GO:0003677">
    <property type="term" value="F:DNA binding"/>
    <property type="evidence" value="ECO:0007669"/>
    <property type="project" value="InterPro"/>
</dbReference>
<keyword evidence="2" id="KW-0489">Methyltransferase</keyword>
<name>S0FZ81_9BACT</name>
<dbReference type="GO" id="GO:0008170">
    <property type="term" value="F:N-methyltransferase activity"/>
    <property type="evidence" value="ECO:0007669"/>
    <property type="project" value="InterPro"/>
</dbReference>
<proteinExistence type="inferred from homology"/>
<dbReference type="InterPro" id="IPR036086">
    <property type="entry name" value="ParB/Sulfiredoxin_sf"/>
</dbReference>
<keyword evidence="8" id="KW-1185">Reference proteome</keyword>
<feature type="domain" description="DNA methylase N-4/N-6" evidence="4">
    <location>
        <begin position="216"/>
        <end position="317"/>
    </location>
</feature>
<dbReference type="Gene3D" id="3.90.1530.10">
    <property type="entry name" value="Conserved hypothetical protein from pyrococcus furiosus pfu- 392566-001, ParB domain"/>
    <property type="match status" value="1"/>
</dbReference>
<reference evidence="6 8" key="1">
    <citation type="journal article" date="2013" name="Genome Announc.">
        <title>Draft Genome Sequence of Desulfotignum phosphitoxidans DSM 13687 Strain FiPS-3.</title>
        <authorList>
            <person name="Poehlein A."/>
            <person name="Daniel R."/>
            <person name="Simeonova D.D."/>
        </authorList>
    </citation>
    <scope>NUCLEOTIDE SEQUENCE [LARGE SCALE GENOMIC DNA]</scope>
    <source>
        <strain evidence="6 8">DSM 13687</strain>
    </source>
</reference>
<evidence type="ECO:0000256" key="3">
    <source>
        <dbReference type="ARBA" id="ARBA00022679"/>
    </source>
</evidence>
<dbReference type="Proteomes" id="UP000014216">
    <property type="component" value="Unassembled WGS sequence"/>
</dbReference>
<keyword evidence="3" id="KW-0808">Transferase</keyword>
<evidence type="ECO:0000256" key="2">
    <source>
        <dbReference type="ARBA" id="ARBA00022603"/>
    </source>
</evidence>
<dbReference type="Gene3D" id="3.40.50.150">
    <property type="entry name" value="Vaccinia Virus protein VP39"/>
    <property type="match status" value="2"/>
</dbReference>
<evidence type="ECO:0000259" key="5">
    <source>
        <dbReference type="Pfam" id="PF02195"/>
    </source>
</evidence>
<dbReference type="RefSeq" id="WP_006965563.1">
    <property type="nucleotide sequence ID" value="NZ_APJX01000003.1"/>
</dbReference>
<evidence type="ECO:0000256" key="1">
    <source>
        <dbReference type="ARBA" id="ARBA00006594"/>
    </source>
</evidence>
<comment type="caution">
    <text evidence="6">The sequence shown here is derived from an EMBL/GenBank/DDBJ whole genome shotgun (WGS) entry which is preliminary data.</text>
</comment>
<dbReference type="InterPro" id="IPR003115">
    <property type="entry name" value="ParB_N"/>
</dbReference>
<evidence type="ECO:0000313" key="6">
    <source>
        <dbReference type="EMBL" id="EMS78529.1"/>
    </source>
</evidence>
<dbReference type="InterPro" id="IPR029063">
    <property type="entry name" value="SAM-dependent_MTases_sf"/>
</dbReference>
<feature type="domain" description="ParB-like N-terminal" evidence="5">
    <location>
        <begin position="6"/>
        <end position="96"/>
    </location>
</feature>